<evidence type="ECO:0000256" key="1">
    <source>
        <dbReference type="ARBA" id="ARBA00009353"/>
    </source>
</evidence>
<dbReference type="PANTHER" id="PTHR11092:SF0">
    <property type="entry name" value="EPIMERASE FAMILY PROTEIN SDR39U1"/>
    <property type="match status" value="1"/>
</dbReference>
<dbReference type="SUPFAM" id="SSF51735">
    <property type="entry name" value="NAD(P)-binding Rossmann-fold domains"/>
    <property type="match status" value="1"/>
</dbReference>
<gene>
    <name evidence="4" type="ORF">FSC10_11655</name>
</gene>
<dbReference type="PANTHER" id="PTHR11092">
    <property type="entry name" value="SUGAR NUCLEOTIDE EPIMERASE RELATED"/>
    <property type="match status" value="1"/>
</dbReference>
<evidence type="ECO:0000313" key="5">
    <source>
        <dbReference type="Proteomes" id="UP000503505"/>
    </source>
</evidence>
<evidence type="ECO:0000313" key="4">
    <source>
        <dbReference type="EMBL" id="QIC67969.1"/>
    </source>
</evidence>
<dbReference type="Pfam" id="PF01370">
    <property type="entry name" value="Epimerase"/>
    <property type="match status" value="1"/>
</dbReference>
<dbReference type="RefSeq" id="WP_163171942.1">
    <property type="nucleotide sequence ID" value="NZ_CP044463.1"/>
</dbReference>
<organism evidence="4 5">
    <name type="scientific">Acinetobacter schindleri</name>
    <dbReference type="NCBI Taxonomy" id="108981"/>
    <lineage>
        <taxon>Bacteria</taxon>
        <taxon>Pseudomonadati</taxon>
        <taxon>Pseudomonadota</taxon>
        <taxon>Gammaproteobacteria</taxon>
        <taxon>Moraxellales</taxon>
        <taxon>Moraxellaceae</taxon>
        <taxon>Acinetobacter</taxon>
    </lineage>
</organism>
<dbReference type="Pfam" id="PF08338">
    <property type="entry name" value="DUF1731"/>
    <property type="match status" value="1"/>
</dbReference>
<accession>A0AAE6WXA0</accession>
<dbReference type="InterPro" id="IPR010099">
    <property type="entry name" value="SDR39U1"/>
</dbReference>
<comment type="similarity">
    <text evidence="1">Belongs to the NAD(P)-dependent epimerase/dehydratase family. SDR39U1 subfamily.</text>
</comment>
<dbReference type="Gene3D" id="3.40.50.720">
    <property type="entry name" value="NAD(P)-binding Rossmann-like Domain"/>
    <property type="match status" value="1"/>
</dbReference>
<dbReference type="InterPro" id="IPR013549">
    <property type="entry name" value="DUF1731"/>
</dbReference>
<proteinExistence type="inferred from homology"/>
<evidence type="ECO:0000259" key="3">
    <source>
        <dbReference type="Pfam" id="PF08338"/>
    </source>
</evidence>
<dbReference type="InterPro" id="IPR036291">
    <property type="entry name" value="NAD(P)-bd_dom_sf"/>
</dbReference>
<dbReference type="EMBL" id="CP044463">
    <property type="protein sequence ID" value="QIC67969.1"/>
    <property type="molecule type" value="Genomic_DNA"/>
</dbReference>
<feature type="domain" description="NAD-dependent epimerase/dehydratase" evidence="2">
    <location>
        <begin position="6"/>
        <end position="225"/>
    </location>
</feature>
<dbReference type="Proteomes" id="UP000503505">
    <property type="component" value="Chromosome"/>
</dbReference>
<feature type="domain" description="DUF1731" evidence="3">
    <location>
        <begin position="253"/>
        <end position="298"/>
    </location>
</feature>
<dbReference type="AlphaFoldDB" id="A0AAE6WXA0"/>
<protein>
    <submittedName>
        <fullName evidence="4">TIGR01777 family protein</fullName>
    </submittedName>
</protein>
<dbReference type="InterPro" id="IPR001509">
    <property type="entry name" value="Epimerase_deHydtase"/>
</dbReference>
<name>A0AAE6WXA0_9GAMM</name>
<sequence>MHKPVVLITGASGFIGQYAVKHFLGLDCHVIGLTREHHRLEMHPDFHWINDFDELRTRQIDYVINLAGENIGAERWTAERKDILLQSRLDTTRQLYEFLKKNQIFPKCILSTSAVGYYGIDPQEQWQQVYTEEAAPQQIFMSQLCAQWEQLALSYTDQNTKIMRFGVVLGRRGGILPQMLMPIKMNLVGRIGSGRQPFAWVHIQDLLNVMDFLLHEKSNAHIFNVVAPEKTSQLRFSQTAAELLKRKPLFALPGSIMQWMLGEQSQLILNGQYVQPKALQDAGFEFEFPSIKEALTDLVGKRS</sequence>
<dbReference type="NCBIfam" id="TIGR01777">
    <property type="entry name" value="yfcH"/>
    <property type="match status" value="1"/>
</dbReference>
<evidence type="ECO:0000259" key="2">
    <source>
        <dbReference type="Pfam" id="PF01370"/>
    </source>
</evidence>
<reference evidence="4 5" key="1">
    <citation type="submission" date="2019-09" db="EMBL/GenBank/DDBJ databases">
        <title>Non-baumannii Acinetobacter spp. carrying blaNDM-1 isolated in China.</title>
        <authorList>
            <person name="Cui C."/>
            <person name="Chen C."/>
            <person name="Sun J."/>
            <person name="Liu Y."/>
        </authorList>
    </citation>
    <scope>NUCLEOTIDE SEQUENCE [LARGE SCALE GENOMIC DNA]</scope>
    <source>
        <strain evidence="4 5">HZE23-1</strain>
    </source>
</reference>